<sequence length="260" mass="31157">MAMITLTIEQREKFNKYFPEQYQRNVAMSIFASIKYWQDKEIGFLRFSLDKLYTKYKNKFFLTLSNFKKIANKLVSLGLLKTMNKGRLKFYGTYDCKSDDEIRKENEKLREENSALNEEVERLKKELEDFKREVREKLHNMSKDEVVEKKSEVNDFEKEVISQDVVIETAYTMMDEVGIEKGSTPFMQIIESLYTKTDKEPIHRKGLVNYIKKVIHNKVHNQSKFKEILRNERKKPSAFMIKAEEQKYINLERRLLGWDK</sequence>
<accession>A0A6N3FPI2</accession>
<organism evidence="2">
    <name type="scientific">Clostridium tertium</name>
    <dbReference type="NCBI Taxonomy" id="1559"/>
    <lineage>
        <taxon>Bacteria</taxon>
        <taxon>Bacillati</taxon>
        <taxon>Bacillota</taxon>
        <taxon>Clostridia</taxon>
        <taxon>Eubacteriales</taxon>
        <taxon>Clostridiaceae</taxon>
        <taxon>Clostridium</taxon>
    </lineage>
</organism>
<feature type="coiled-coil region" evidence="1">
    <location>
        <begin position="99"/>
        <end position="144"/>
    </location>
</feature>
<reference evidence="2" key="1">
    <citation type="submission" date="2019-11" db="EMBL/GenBank/DDBJ databases">
        <authorList>
            <person name="Feng L."/>
        </authorList>
    </citation>
    <scope>NUCLEOTIDE SEQUENCE</scope>
    <source>
        <strain evidence="2">CTertiumLFYP3</strain>
    </source>
</reference>
<dbReference type="EMBL" id="CACRTO010000041">
    <property type="protein sequence ID" value="VYU53746.1"/>
    <property type="molecule type" value="Genomic_DNA"/>
</dbReference>
<dbReference type="RefSeq" id="WP_156627219.1">
    <property type="nucleotide sequence ID" value="NZ_CACRTO010000041.1"/>
</dbReference>
<proteinExistence type="predicted"/>
<name>A0A6N3FPI2_9CLOT</name>
<keyword evidence="1" id="KW-0175">Coiled coil</keyword>
<gene>
    <name evidence="2" type="ORF">CTLFYP3_02771</name>
</gene>
<evidence type="ECO:0000256" key="1">
    <source>
        <dbReference type="SAM" id="Coils"/>
    </source>
</evidence>
<protein>
    <submittedName>
        <fullName evidence="2">Uncharacterized protein</fullName>
    </submittedName>
</protein>
<dbReference type="AlphaFoldDB" id="A0A6N3FPI2"/>
<evidence type="ECO:0000313" key="2">
    <source>
        <dbReference type="EMBL" id="VYU53746.1"/>
    </source>
</evidence>